<protein>
    <submittedName>
        <fullName evidence="12">ABC transporter related</fullName>
    </submittedName>
</protein>
<sequence length="497" mass="55820">MEPLLKISNISKKFGNAVVLDNVSLELHKGHVLALVGENGAGKSTLMKILCGIYKRDSGKIYLNGNEIENENIKDAEKYGISMIHQELNLIPSLSVYENMFLGREYTRKFRKIDWQRIKLESKNKLDELGMNINVNKVVRELSIGEQQMVEIARCLLMDSNILIMDEPTAALTEVESKKLFEVINMLKEKGKSIIYISHRMDEIFETCDDYTVLRDGKLISNGKIKDVTKDGLISMMVGRDIKDQFPREVINIEDEVLLKVQNLTLKGKFENINFEVRKGEVVGFSGLIGSGRTEVAKSIFGFYKKDDGKVFVDNKEISVNCPGDAIKNGIIYLSEDRKNEGLVLKLNVKENMTISSLNYVSNHIGSIRKKDENLLVKQMAEKLNIKFQSINQNISDLSGGNQQKIAIAKCLLTKPKLIILDEPTRGIDVGAKNEVYKLINDLKKQGIGVILISSDLPEVLNISDRIIVMHEGKIMGEIVHDDASEEKVMQMAVGGI</sequence>
<dbReference type="InterPro" id="IPR017871">
    <property type="entry name" value="ABC_transporter-like_CS"/>
</dbReference>
<dbReference type="RefSeq" id="WP_013298188.1">
    <property type="nucleotide sequence ID" value="NC_014410.1"/>
</dbReference>
<dbReference type="CDD" id="cd03216">
    <property type="entry name" value="ABC_Carb_Monos_I"/>
    <property type="match status" value="1"/>
</dbReference>
<dbReference type="eggNOG" id="COG1129">
    <property type="taxonomic scope" value="Bacteria"/>
</dbReference>
<evidence type="ECO:0000313" key="13">
    <source>
        <dbReference type="Proteomes" id="UP000001626"/>
    </source>
</evidence>
<dbReference type="Gene3D" id="3.40.50.300">
    <property type="entry name" value="P-loop containing nucleotide triphosphate hydrolases"/>
    <property type="match status" value="2"/>
</dbReference>
<keyword evidence="10" id="KW-0472">Membrane</keyword>
<dbReference type="SUPFAM" id="SSF52540">
    <property type="entry name" value="P-loop containing nucleoside triphosphate hydrolases"/>
    <property type="match status" value="2"/>
</dbReference>
<keyword evidence="13" id="KW-1185">Reference proteome</keyword>
<dbReference type="GO" id="GO:0016887">
    <property type="term" value="F:ATP hydrolysis activity"/>
    <property type="evidence" value="ECO:0007669"/>
    <property type="project" value="InterPro"/>
</dbReference>
<dbReference type="Pfam" id="PF00005">
    <property type="entry name" value="ABC_tran"/>
    <property type="match status" value="2"/>
</dbReference>
<dbReference type="CDD" id="cd03215">
    <property type="entry name" value="ABC_Carb_Monos_II"/>
    <property type="match status" value="1"/>
</dbReference>
<evidence type="ECO:0000256" key="1">
    <source>
        <dbReference type="ARBA" id="ARBA00004202"/>
    </source>
</evidence>
<dbReference type="GO" id="GO:0005524">
    <property type="term" value="F:ATP binding"/>
    <property type="evidence" value="ECO:0007669"/>
    <property type="project" value="UniProtKB-KW"/>
</dbReference>
<dbReference type="GO" id="GO:0015749">
    <property type="term" value="P:monosaccharide transmembrane transport"/>
    <property type="evidence" value="ECO:0007669"/>
    <property type="project" value="UniProtKB-ARBA"/>
</dbReference>
<dbReference type="Proteomes" id="UP000001626">
    <property type="component" value="Chromosome"/>
</dbReference>
<evidence type="ECO:0000256" key="2">
    <source>
        <dbReference type="ARBA" id="ARBA00004533"/>
    </source>
</evidence>
<dbReference type="HOGENOM" id="CLU_000604_92_3_9"/>
<name>D9TQI8_THETC</name>
<keyword evidence="8" id="KW-0067">ATP-binding</keyword>
<keyword evidence="6" id="KW-0677">Repeat</keyword>
<dbReference type="STRING" id="580327.Tthe_1724"/>
<evidence type="ECO:0000256" key="8">
    <source>
        <dbReference type="ARBA" id="ARBA00022840"/>
    </source>
</evidence>
<dbReference type="AlphaFoldDB" id="D9TQI8"/>
<dbReference type="KEGG" id="ttm:Tthe_1724"/>
<dbReference type="EMBL" id="CP002171">
    <property type="protein sequence ID" value="ADL69222.1"/>
    <property type="molecule type" value="Genomic_DNA"/>
</dbReference>
<dbReference type="PANTHER" id="PTHR43790:SF3">
    <property type="entry name" value="D-ALLOSE IMPORT ATP-BINDING PROTEIN ALSA-RELATED"/>
    <property type="match status" value="1"/>
</dbReference>
<dbReference type="GO" id="GO:0005886">
    <property type="term" value="C:plasma membrane"/>
    <property type="evidence" value="ECO:0007669"/>
    <property type="project" value="UniProtKB-SubCell"/>
</dbReference>
<keyword evidence="9" id="KW-1278">Translocase</keyword>
<evidence type="ECO:0000256" key="3">
    <source>
        <dbReference type="ARBA" id="ARBA00022448"/>
    </source>
</evidence>
<comment type="subcellular location">
    <subcellularLocation>
        <location evidence="2">Cell inner membrane</location>
    </subcellularLocation>
    <subcellularLocation>
        <location evidence="1">Cell membrane</location>
        <topology evidence="1">Peripheral membrane protein</topology>
    </subcellularLocation>
</comment>
<evidence type="ECO:0000256" key="7">
    <source>
        <dbReference type="ARBA" id="ARBA00022741"/>
    </source>
</evidence>
<evidence type="ECO:0000259" key="11">
    <source>
        <dbReference type="PROSITE" id="PS50893"/>
    </source>
</evidence>
<dbReference type="PROSITE" id="PS50893">
    <property type="entry name" value="ABC_TRANSPORTER_2"/>
    <property type="match status" value="2"/>
</dbReference>
<evidence type="ECO:0000256" key="5">
    <source>
        <dbReference type="ARBA" id="ARBA00022597"/>
    </source>
</evidence>
<accession>D9TQI8</accession>
<evidence type="ECO:0000256" key="4">
    <source>
        <dbReference type="ARBA" id="ARBA00022475"/>
    </source>
</evidence>
<keyword evidence="7" id="KW-0547">Nucleotide-binding</keyword>
<feature type="domain" description="ABC transporter" evidence="11">
    <location>
        <begin position="5"/>
        <end position="241"/>
    </location>
</feature>
<dbReference type="GeneID" id="93864546"/>
<reference evidence="12 13" key="1">
    <citation type="submission" date="2010-08" db="EMBL/GenBank/DDBJ databases">
        <title>Complete sequence of Thermoanaerobacterium thermosaccharolyticum DSM 571.</title>
        <authorList>
            <consortium name="US DOE Joint Genome Institute"/>
            <person name="Lucas S."/>
            <person name="Copeland A."/>
            <person name="Lapidus A."/>
            <person name="Cheng J.-F."/>
            <person name="Bruce D."/>
            <person name="Goodwin L."/>
            <person name="Pitluck S."/>
            <person name="Teshima H."/>
            <person name="Detter J.C."/>
            <person name="Han C."/>
            <person name="Tapia R."/>
            <person name="Land M."/>
            <person name="Hauser L."/>
            <person name="Chang Y.-J."/>
            <person name="Jeffries C."/>
            <person name="Kyrpides N."/>
            <person name="Ivanova N."/>
            <person name="Mikhailova N."/>
            <person name="Hemme C.L."/>
            <person name="Woyke T."/>
        </authorList>
    </citation>
    <scope>NUCLEOTIDE SEQUENCE [LARGE SCALE GENOMIC DNA]</scope>
    <source>
        <strain evidence="13">ATCC 7956 / DSM 571 / NCIMB 9385 / NCA 3814 / NCTC 13789 / WDCM 00135 / 2032</strain>
    </source>
</reference>
<gene>
    <name evidence="12" type="ordered locus">Tthe_1724</name>
</gene>
<dbReference type="OrthoDB" id="9771863at2"/>
<dbReference type="SMART" id="SM00382">
    <property type="entry name" value="AAA"/>
    <property type="match status" value="2"/>
</dbReference>
<keyword evidence="4" id="KW-1003">Cell membrane</keyword>
<keyword evidence="3" id="KW-0813">Transport</keyword>
<dbReference type="InterPro" id="IPR003593">
    <property type="entry name" value="AAA+_ATPase"/>
</dbReference>
<proteinExistence type="predicted"/>
<evidence type="ECO:0000256" key="9">
    <source>
        <dbReference type="ARBA" id="ARBA00022967"/>
    </source>
</evidence>
<dbReference type="PANTHER" id="PTHR43790">
    <property type="entry name" value="CARBOHYDRATE TRANSPORT ATP-BINDING PROTEIN MG119-RELATED"/>
    <property type="match status" value="1"/>
</dbReference>
<dbReference type="InterPro" id="IPR050107">
    <property type="entry name" value="ABC_carbohydrate_import_ATPase"/>
</dbReference>
<dbReference type="InterPro" id="IPR003439">
    <property type="entry name" value="ABC_transporter-like_ATP-bd"/>
</dbReference>
<evidence type="ECO:0000256" key="10">
    <source>
        <dbReference type="ARBA" id="ARBA00023136"/>
    </source>
</evidence>
<dbReference type="FunFam" id="3.40.50.300:FF:000127">
    <property type="entry name" value="Ribose import ATP-binding protein RbsA"/>
    <property type="match status" value="1"/>
</dbReference>
<evidence type="ECO:0000313" key="12">
    <source>
        <dbReference type="EMBL" id="ADL69222.1"/>
    </source>
</evidence>
<keyword evidence="5" id="KW-0762">Sugar transport</keyword>
<evidence type="ECO:0000256" key="6">
    <source>
        <dbReference type="ARBA" id="ARBA00022737"/>
    </source>
</evidence>
<dbReference type="PROSITE" id="PS00211">
    <property type="entry name" value="ABC_TRANSPORTER_1"/>
    <property type="match status" value="1"/>
</dbReference>
<organism evidence="12 13">
    <name type="scientific">Thermoanaerobacterium thermosaccharolyticum (strain ATCC 7956 / DSM 571 / NCIMB 9385 / NCA 3814 / NCTC 13789 / WDCM 00135 / 2032)</name>
    <name type="common">Clostridium thermosaccharolyticum</name>
    <dbReference type="NCBI Taxonomy" id="580327"/>
    <lineage>
        <taxon>Bacteria</taxon>
        <taxon>Bacillati</taxon>
        <taxon>Bacillota</taxon>
        <taxon>Clostridia</taxon>
        <taxon>Thermoanaerobacterales</taxon>
        <taxon>Thermoanaerobacteraceae</taxon>
        <taxon>Thermoanaerobacterium</taxon>
    </lineage>
</organism>
<dbReference type="FunFam" id="3.40.50.300:FF:000126">
    <property type="entry name" value="Galactose/methyl galactoside import ATP-binding protein MglA"/>
    <property type="match status" value="1"/>
</dbReference>
<feature type="domain" description="ABC transporter" evidence="11">
    <location>
        <begin position="253"/>
        <end position="497"/>
    </location>
</feature>
<dbReference type="InterPro" id="IPR027417">
    <property type="entry name" value="P-loop_NTPase"/>
</dbReference>